<dbReference type="InterPro" id="IPR002205">
    <property type="entry name" value="Topo_IIA_dom_A"/>
</dbReference>
<dbReference type="FunFam" id="1.10.268.10:FF:000001">
    <property type="entry name" value="DNA gyrase subunit A"/>
    <property type="match status" value="1"/>
</dbReference>
<dbReference type="InterPro" id="IPR035516">
    <property type="entry name" value="Gyrase/topoIV_suA_C"/>
</dbReference>
<dbReference type="GO" id="GO:0003677">
    <property type="term" value="F:DNA binding"/>
    <property type="evidence" value="ECO:0007669"/>
    <property type="project" value="UniProtKB-KW"/>
</dbReference>
<dbReference type="PROSITE" id="PS52040">
    <property type="entry name" value="TOPO_IIA"/>
    <property type="match status" value="1"/>
</dbReference>
<feature type="non-terminal residue" evidence="8">
    <location>
        <position position="425"/>
    </location>
</feature>
<dbReference type="GO" id="GO:0003918">
    <property type="term" value="F:DNA topoisomerase type II (double strand cut, ATP-hydrolyzing) activity"/>
    <property type="evidence" value="ECO:0007669"/>
    <property type="project" value="UniProtKB-EC"/>
</dbReference>
<dbReference type="InterPro" id="IPR006691">
    <property type="entry name" value="GyrA/parC_rep"/>
</dbReference>
<dbReference type="GO" id="GO:0005524">
    <property type="term" value="F:ATP binding"/>
    <property type="evidence" value="ECO:0007669"/>
    <property type="project" value="InterPro"/>
</dbReference>
<dbReference type="EMBL" id="AUZX01015402">
    <property type="protein sequence ID" value="EQD29163.1"/>
    <property type="molecule type" value="Genomic_DNA"/>
</dbReference>
<dbReference type="AlphaFoldDB" id="T0Y7N9"/>
<evidence type="ECO:0000259" key="7">
    <source>
        <dbReference type="PROSITE" id="PS52040"/>
    </source>
</evidence>
<reference evidence="8" key="1">
    <citation type="submission" date="2013-08" db="EMBL/GenBank/DDBJ databases">
        <authorList>
            <person name="Mendez C."/>
            <person name="Richter M."/>
            <person name="Ferrer M."/>
            <person name="Sanchez J."/>
        </authorList>
    </citation>
    <scope>NUCLEOTIDE SEQUENCE</scope>
</reference>
<dbReference type="Gene3D" id="3.30.1360.40">
    <property type="match status" value="1"/>
</dbReference>
<keyword evidence="5" id="KW-0238">DNA-binding</keyword>
<evidence type="ECO:0000256" key="4">
    <source>
        <dbReference type="ARBA" id="ARBA00023029"/>
    </source>
</evidence>
<name>T0Y7N9_9ZZZZ</name>
<dbReference type="GO" id="GO:0005737">
    <property type="term" value="C:cytoplasm"/>
    <property type="evidence" value="ECO:0007669"/>
    <property type="project" value="TreeGrafter"/>
</dbReference>
<dbReference type="SUPFAM" id="SSF56719">
    <property type="entry name" value="Type II DNA topoisomerase"/>
    <property type="match status" value="1"/>
</dbReference>
<evidence type="ECO:0000313" key="8">
    <source>
        <dbReference type="EMBL" id="EQD29163.1"/>
    </source>
</evidence>
<dbReference type="PANTHER" id="PTHR43493">
    <property type="entry name" value="DNA GYRASE/TOPOISOMERASE SUBUNIT A"/>
    <property type="match status" value="1"/>
</dbReference>
<feature type="non-terminal residue" evidence="8">
    <location>
        <position position="1"/>
    </location>
</feature>
<dbReference type="FunFam" id="3.30.1360.40:FF:000002">
    <property type="entry name" value="DNA gyrase subunit A"/>
    <property type="match status" value="1"/>
</dbReference>
<keyword evidence="4" id="KW-0799">Topoisomerase</keyword>
<dbReference type="EC" id="5.6.2.2" evidence="3"/>
<proteinExistence type="inferred from homology"/>
<dbReference type="SMART" id="SM00434">
    <property type="entry name" value="TOP4c"/>
    <property type="match status" value="1"/>
</dbReference>
<dbReference type="Gene3D" id="2.120.10.90">
    <property type="entry name" value="DNA gyrase/topoisomerase IV, subunit A, C-terminal"/>
    <property type="match status" value="1"/>
</dbReference>
<accession>T0Y7N9</accession>
<dbReference type="Pfam" id="PF00521">
    <property type="entry name" value="DNA_topoisoIV"/>
    <property type="match status" value="1"/>
</dbReference>
<dbReference type="InterPro" id="IPR050220">
    <property type="entry name" value="Type_II_DNA_Topoisomerases"/>
</dbReference>
<keyword evidence="6" id="KW-0413">Isomerase</keyword>
<organism evidence="8">
    <name type="scientific">mine drainage metagenome</name>
    <dbReference type="NCBI Taxonomy" id="410659"/>
    <lineage>
        <taxon>unclassified sequences</taxon>
        <taxon>metagenomes</taxon>
        <taxon>ecological metagenomes</taxon>
    </lineage>
</organism>
<evidence type="ECO:0000256" key="3">
    <source>
        <dbReference type="ARBA" id="ARBA00012895"/>
    </source>
</evidence>
<dbReference type="InterPro" id="IPR013760">
    <property type="entry name" value="Topo_IIA-like_dom_sf"/>
</dbReference>
<gene>
    <name evidence="8" type="ORF">B1A_20854</name>
</gene>
<dbReference type="PANTHER" id="PTHR43493:SF5">
    <property type="entry name" value="DNA GYRASE SUBUNIT A, CHLOROPLASTIC_MITOCHONDRIAL"/>
    <property type="match status" value="1"/>
</dbReference>
<reference evidence="8" key="2">
    <citation type="journal article" date="2014" name="ISME J.">
        <title>Microbial stratification in low pH oxic and suboxic macroscopic growths along an acid mine drainage.</title>
        <authorList>
            <person name="Mendez-Garcia C."/>
            <person name="Mesa V."/>
            <person name="Sprenger R.R."/>
            <person name="Richter M."/>
            <person name="Diez M.S."/>
            <person name="Solano J."/>
            <person name="Bargiela R."/>
            <person name="Golyshina O.V."/>
            <person name="Manteca A."/>
            <person name="Ramos J.L."/>
            <person name="Gallego J.R."/>
            <person name="Llorente I."/>
            <person name="Martins Dos Santos V.A."/>
            <person name="Jensen O.N."/>
            <person name="Pelaez A.I."/>
            <person name="Sanchez J."/>
            <person name="Ferrer M."/>
        </authorList>
    </citation>
    <scope>NUCLEOTIDE SEQUENCE</scope>
</reference>
<evidence type="ECO:0000256" key="2">
    <source>
        <dbReference type="ARBA" id="ARBA00008263"/>
    </source>
</evidence>
<dbReference type="InterPro" id="IPR013757">
    <property type="entry name" value="Topo_IIA_A_a_sf"/>
</dbReference>
<dbReference type="Pfam" id="PF03989">
    <property type="entry name" value="DNA_gyraseA_C"/>
    <property type="match status" value="2"/>
</dbReference>
<comment type="similarity">
    <text evidence="2">Belongs to the type II topoisomerase GyrA/ParC subunit family.</text>
</comment>
<dbReference type="SUPFAM" id="SSF101904">
    <property type="entry name" value="GyrA/ParC C-terminal domain-like"/>
    <property type="match status" value="1"/>
</dbReference>
<comment type="caution">
    <text evidence="8">The sequence shown here is derived from an EMBL/GenBank/DDBJ whole genome shotgun (WGS) entry which is preliminary data.</text>
</comment>
<dbReference type="GO" id="GO:0009330">
    <property type="term" value="C:DNA topoisomerase type II (double strand cut, ATP-hydrolyzing) complex"/>
    <property type="evidence" value="ECO:0007669"/>
    <property type="project" value="TreeGrafter"/>
</dbReference>
<evidence type="ECO:0000256" key="5">
    <source>
        <dbReference type="ARBA" id="ARBA00023125"/>
    </source>
</evidence>
<sequence>NIPPHNSREIINALLEMIDNPSFSTEDLLRVVTGPDFPTGGLIMGRSGIEEAFRTGRGSVVMRGVVDVEESTRADRQAIVISEIPYMVNKTRLIEKIAALVRDKEIDGIADIRDESNREGMRIVLDLKRDGNPQVIINRLYSMTALQSSFGVNFVAIVNQRPVTLSLMEALRHFLDFRQDVVTKRTLYRLKKARERFHILEGLKRAIDLMDQIIALIRASDSPETAREGLMTSYAFSEIQARAILDMRLQRLTALERDKIEAEYEEVRKIILELERILGSRDVLMGVVREEFLELREKFGDERRTRIVPDEGEIDFESLIPDDPCYINLTFQGYIKRLSKDAYPTQNRGGKGRIGVTLKDDDAVISTLSPTMHETILFFTDIGKVYRLKVHEIPEGQRATRGKSIRSLLALAPDEKVTQLLSIRS</sequence>
<comment type="catalytic activity">
    <reaction evidence="1">
        <text>ATP-dependent breakage, passage and rejoining of double-stranded DNA.</text>
        <dbReference type="EC" id="5.6.2.2"/>
    </reaction>
</comment>
<feature type="domain" description="Topo IIA-type catalytic" evidence="7">
    <location>
        <begin position="1"/>
        <end position="319"/>
    </location>
</feature>
<evidence type="ECO:0000256" key="6">
    <source>
        <dbReference type="ARBA" id="ARBA00023235"/>
    </source>
</evidence>
<protein>
    <recommendedName>
        <fullName evidence="3">DNA topoisomerase (ATP-hydrolyzing)</fullName>
        <ecNumber evidence="3">5.6.2.2</ecNumber>
    </recommendedName>
</protein>
<evidence type="ECO:0000256" key="1">
    <source>
        <dbReference type="ARBA" id="ARBA00000185"/>
    </source>
</evidence>
<dbReference type="GO" id="GO:0006265">
    <property type="term" value="P:DNA topological change"/>
    <property type="evidence" value="ECO:0007669"/>
    <property type="project" value="InterPro"/>
</dbReference>
<dbReference type="Gene3D" id="1.10.268.10">
    <property type="entry name" value="Topoisomerase, domain 3"/>
    <property type="match status" value="1"/>
</dbReference>